<feature type="domain" description="DUF4378" evidence="3">
    <location>
        <begin position="915"/>
        <end position="1095"/>
    </location>
</feature>
<organism evidence="4 5">
    <name type="scientific">Aristolochia fimbriata</name>
    <name type="common">White veined hardy Dutchman's pipe vine</name>
    <dbReference type="NCBI Taxonomy" id="158543"/>
    <lineage>
        <taxon>Eukaryota</taxon>
        <taxon>Viridiplantae</taxon>
        <taxon>Streptophyta</taxon>
        <taxon>Embryophyta</taxon>
        <taxon>Tracheophyta</taxon>
        <taxon>Spermatophyta</taxon>
        <taxon>Magnoliopsida</taxon>
        <taxon>Magnoliidae</taxon>
        <taxon>Piperales</taxon>
        <taxon>Aristolochiaceae</taxon>
        <taxon>Aristolochia</taxon>
    </lineage>
</organism>
<feature type="region of interest" description="Disordered" evidence="2">
    <location>
        <begin position="618"/>
        <end position="777"/>
    </location>
</feature>
<evidence type="ECO:0000256" key="1">
    <source>
        <dbReference type="SAM" id="Coils"/>
    </source>
</evidence>
<dbReference type="Pfam" id="PF14309">
    <property type="entry name" value="DUF4378"/>
    <property type="match status" value="1"/>
</dbReference>
<keyword evidence="1" id="KW-0175">Coiled coil</keyword>
<feature type="compositionally biased region" description="Polar residues" evidence="2">
    <location>
        <begin position="145"/>
        <end position="169"/>
    </location>
</feature>
<name>A0AAV7DR58_ARIFI</name>
<evidence type="ECO:0000313" key="5">
    <source>
        <dbReference type="Proteomes" id="UP000825729"/>
    </source>
</evidence>
<dbReference type="Proteomes" id="UP000825729">
    <property type="component" value="Unassembled WGS sequence"/>
</dbReference>
<feature type="compositionally biased region" description="Polar residues" evidence="2">
    <location>
        <begin position="749"/>
        <end position="762"/>
    </location>
</feature>
<dbReference type="PANTHER" id="PTHR31680">
    <property type="entry name" value="LONGIFOLIA PROTEIN"/>
    <property type="match status" value="1"/>
</dbReference>
<feature type="region of interest" description="Disordered" evidence="2">
    <location>
        <begin position="553"/>
        <end position="582"/>
    </location>
</feature>
<keyword evidence="5" id="KW-1185">Reference proteome</keyword>
<dbReference type="InterPro" id="IPR033334">
    <property type="entry name" value="LNG1/2"/>
</dbReference>
<reference evidence="4 5" key="1">
    <citation type="submission" date="2021-07" db="EMBL/GenBank/DDBJ databases">
        <title>The Aristolochia fimbriata genome: insights into angiosperm evolution, floral development and chemical biosynthesis.</title>
        <authorList>
            <person name="Jiao Y."/>
        </authorList>
    </citation>
    <scope>NUCLEOTIDE SEQUENCE [LARGE SCALE GENOMIC DNA]</scope>
    <source>
        <strain evidence="4">IBCAS-2021</strain>
        <tissue evidence="4">Leaf</tissue>
    </source>
</reference>
<dbReference type="GO" id="GO:0051513">
    <property type="term" value="P:regulation of monopolar cell growth"/>
    <property type="evidence" value="ECO:0007669"/>
    <property type="project" value="InterPro"/>
</dbReference>
<evidence type="ECO:0000256" key="2">
    <source>
        <dbReference type="SAM" id="MobiDB-lite"/>
    </source>
</evidence>
<protein>
    <recommendedName>
        <fullName evidence="3">DUF4378 domain-containing protein</fullName>
    </recommendedName>
</protein>
<feature type="region of interest" description="Disordered" evidence="2">
    <location>
        <begin position="415"/>
        <end position="452"/>
    </location>
</feature>
<feature type="coiled-coil region" evidence="1">
    <location>
        <begin position="876"/>
        <end position="903"/>
    </location>
</feature>
<evidence type="ECO:0000313" key="4">
    <source>
        <dbReference type="EMBL" id="KAG9439050.1"/>
    </source>
</evidence>
<feature type="compositionally biased region" description="Polar residues" evidence="2">
    <location>
        <begin position="674"/>
        <end position="701"/>
    </location>
</feature>
<dbReference type="PANTHER" id="PTHR31680:SF4">
    <property type="entry name" value="LONGIFOLIA PROTEIN"/>
    <property type="match status" value="1"/>
</dbReference>
<proteinExistence type="predicted"/>
<dbReference type="AlphaFoldDB" id="A0AAV7DR58"/>
<accession>A0AAV7DR58</accession>
<feature type="region of interest" description="Disordered" evidence="2">
    <location>
        <begin position="137"/>
        <end position="189"/>
    </location>
</feature>
<sequence>MSAKLLQALTDENPDLQKQIGCMTGIFQIFDRQHILTAKRMSSPKRLPSAQSRLNTAVGEAEAIRCAPQATVRNPEQFQAQISVRFHQPIELIQDKTLNKNAFENQRVSTESSRASFSSSSCSSSFSSLECQKAIQPDNLPYERTSLQGRSTRTSHKSSASNLDNQPNSCPVLRDPPGGNPQSSHQPLDIKNVVKDSIYRDKRGLSVRTPTREEAVNHVFKHKDSPRPLQLSKSVDGGLSTNGKPKIKIDLDESFRVLAKLKDAPWYYNEAVPVRSSYEGKDGSFSSVSKEGRGFSYDGRELSRSSFDSRETSKSAAKLREMPRLSLDGRECSLRNSTFDSKSNMILRDFHSDKNIGMGSRKSHTSVVAKLMGLEFMPNSSSMDQRPMDLTKTKSVVDQKVFEKEKNGNAFSRLSKLSGDNRQNHVLRSPRNSLNDPSFPRSRSPDLIMKPISGSRVPIEPAPWKHHENGRISQKTSLRNREAFMRPPTSQSVYSEIEKRLKDLEFKQSGKDLRALKQILEAMQAKGLLETKNDEKKGSDFLVQKNYTNLNKIELDQNPRLTNKQSPPAHRPIPVPARGSNSPRAFESPIVIMKPAKLVEKTSVPATVFPIDSLKFGASDSADTRRAPTNSQTGKDPQHRLNIRESRNRGPIAIEKKSHSKTEENGSPKPRLKLSQSPSRTQQPKEGTVKNSGSGSLSPRLQTRKLELDKRSRPPIPNSDSTKPRRQPSKHQIELGSPGGRTRPKSINDDQSSEMSGETRNISHGGDEVSVRSDSNTSLASQFDIEVTSVDRSTEIVPCLKQEPVLSLKEDGIFASEQPSPVSVLDASFYRDELLPSPVKNVIKVFKDETGKSVGISGEDDCNVLGVGLQTTPDINQKKLENIERLVQKLRRLNSAHDETTVDHIASLCENTNPDHRYISEILLASGLLLKDLGSEPTSILFHHSGNAINPDLFLVLEQTKASCVAKADPTCENAHQPKPNTDKLQRKLLFDTVNEMLMTKMPMAGQTEPWIHANKLTRVIPSGQRLLRELCSEIDKLQLGCFDKISDDEDDDGLKLILKEDVMLRGESWVDFHKEVPSVVLDIERLLFKDLVDEVVNLEASGLPVKPSRRRRQLFSK</sequence>
<dbReference type="EMBL" id="JAINDJ010000008">
    <property type="protein sequence ID" value="KAG9439050.1"/>
    <property type="molecule type" value="Genomic_DNA"/>
</dbReference>
<gene>
    <name evidence="4" type="ORF">H6P81_019215</name>
</gene>
<comment type="caution">
    <text evidence="4">The sequence shown here is derived from an EMBL/GenBank/DDBJ whole genome shotgun (WGS) entry which is preliminary data.</text>
</comment>
<feature type="compositionally biased region" description="Polar residues" evidence="2">
    <location>
        <begin position="418"/>
        <end position="436"/>
    </location>
</feature>
<evidence type="ECO:0000259" key="3">
    <source>
        <dbReference type="Pfam" id="PF14309"/>
    </source>
</evidence>
<dbReference type="InterPro" id="IPR025486">
    <property type="entry name" value="DUF4378"/>
</dbReference>
<feature type="compositionally biased region" description="Basic and acidic residues" evidence="2">
    <location>
        <begin position="636"/>
        <end position="666"/>
    </location>
</feature>